<proteinExistence type="predicted"/>
<accession>A0A7T4T9K9</accession>
<evidence type="ECO:0000313" key="1">
    <source>
        <dbReference type="EMBL" id="QQC64879.1"/>
    </source>
</evidence>
<gene>
    <name evidence="1" type="ORF">I6I06_05225</name>
</gene>
<keyword evidence="2" id="KW-1185">Reference proteome</keyword>
<protein>
    <submittedName>
        <fullName evidence="1">Uncharacterized protein</fullName>
    </submittedName>
</protein>
<dbReference type="KEGG" id="pgis:I6I06_05225"/>
<sequence>MSYGLDMEQVRYETDSNGNRLRAIVPLSMFSALTTFWIEVRRAETARIESRARPGMYRASLDG</sequence>
<dbReference type="Proteomes" id="UP000595610">
    <property type="component" value="Chromosome 1"/>
</dbReference>
<dbReference type="AlphaFoldDB" id="A0A7T4T9K9"/>
<name>A0A7T4T9K9_9BURK</name>
<reference evidence="1 2" key="1">
    <citation type="submission" date="2020-12" db="EMBL/GenBank/DDBJ databases">
        <title>FDA dAtabase for Regulatory Grade micrObial Sequences (FDA-ARGOS): Supporting development and validation of Infectious Disease Dx tests.</title>
        <authorList>
            <person name="Nelson B."/>
            <person name="Plummer A."/>
            <person name="Tallon L."/>
            <person name="Sadzewicz L."/>
            <person name="Zhao X."/>
            <person name="Boylan J."/>
            <person name="Ott S."/>
            <person name="Bowen H."/>
            <person name="Vavikolanu K."/>
            <person name="Mehta A."/>
            <person name="Aluvathingal J."/>
            <person name="Nadendla S."/>
            <person name="Myers T."/>
            <person name="Yan Y."/>
            <person name="Sichtig H."/>
        </authorList>
    </citation>
    <scope>NUCLEOTIDE SEQUENCE [LARGE SCALE GENOMIC DNA]</scope>
    <source>
        <strain evidence="1 2">FDAARGOS_1049</strain>
    </source>
</reference>
<evidence type="ECO:0000313" key="2">
    <source>
        <dbReference type="Proteomes" id="UP000595610"/>
    </source>
</evidence>
<dbReference type="EMBL" id="CP066075">
    <property type="protein sequence ID" value="QQC64879.1"/>
    <property type="molecule type" value="Genomic_DNA"/>
</dbReference>
<dbReference type="RefSeq" id="WP_042323935.1">
    <property type="nucleotide sequence ID" value="NZ_CP066075.1"/>
</dbReference>
<organism evidence="1 2">
    <name type="scientific">Paraburkholderia ginsengisoli</name>
    <dbReference type="NCBI Taxonomy" id="311231"/>
    <lineage>
        <taxon>Bacteria</taxon>
        <taxon>Pseudomonadati</taxon>
        <taxon>Pseudomonadota</taxon>
        <taxon>Betaproteobacteria</taxon>
        <taxon>Burkholderiales</taxon>
        <taxon>Burkholderiaceae</taxon>
        <taxon>Paraburkholderia</taxon>
    </lineage>
</organism>